<sequence length="234" mass="24987">MVIDQTPYDEMMAAALTVQSARLNALDRMQGNTQFWGSGAHKIDTSCRFYRGLNFSGASAVGHLAGMLTPAAAGMISEDLRRNAVRWRDEVVTDTAECSCCDGVPGCGHPRQQFHVGGEPGAGCGQLFGDGAQRCTCFDAALNLAREVNALGQEVTRFAVLRAEMVSSPEEARAGEHAHLVGKKVRVITITGGTLYGVLGASTRHGVWIGDPDDGSYLAYSQVEHVVPWDGEDT</sequence>
<evidence type="ECO:0000313" key="1">
    <source>
        <dbReference type="EMBL" id="MBO2461725.1"/>
    </source>
</evidence>
<organism evidence="1 2">
    <name type="scientific">Actinomadura violacea</name>
    <dbReference type="NCBI Taxonomy" id="2819934"/>
    <lineage>
        <taxon>Bacteria</taxon>
        <taxon>Bacillati</taxon>
        <taxon>Actinomycetota</taxon>
        <taxon>Actinomycetes</taxon>
        <taxon>Streptosporangiales</taxon>
        <taxon>Thermomonosporaceae</taxon>
        <taxon>Actinomadura</taxon>
    </lineage>
</organism>
<reference evidence="1 2" key="1">
    <citation type="submission" date="2021-03" db="EMBL/GenBank/DDBJ databases">
        <title>Actinomadura violae sp. nov., isolated from lichen in Thailand.</title>
        <authorList>
            <person name="Kanchanasin P."/>
            <person name="Saeng-In P."/>
            <person name="Phongsopitanun W."/>
            <person name="Yuki M."/>
            <person name="Kudo T."/>
            <person name="Ohkuma M."/>
            <person name="Tanasupawat S."/>
        </authorList>
    </citation>
    <scope>NUCLEOTIDE SEQUENCE [LARGE SCALE GENOMIC DNA]</scope>
    <source>
        <strain evidence="1 2">LCR2-06</strain>
    </source>
</reference>
<protein>
    <submittedName>
        <fullName evidence="1">Uncharacterized protein</fullName>
    </submittedName>
</protein>
<evidence type="ECO:0000313" key="2">
    <source>
        <dbReference type="Proteomes" id="UP000680206"/>
    </source>
</evidence>
<gene>
    <name evidence="1" type="ORF">J4709_29560</name>
</gene>
<proteinExistence type="predicted"/>
<dbReference type="Proteomes" id="UP000680206">
    <property type="component" value="Unassembled WGS sequence"/>
</dbReference>
<keyword evidence="2" id="KW-1185">Reference proteome</keyword>
<dbReference type="RefSeq" id="WP_208245215.1">
    <property type="nucleotide sequence ID" value="NZ_JAGEPF010000018.1"/>
</dbReference>
<comment type="caution">
    <text evidence="1">The sequence shown here is derived from an EMBL/GenBank/DDBJ whole genome shotgun (WGS) entry which is preliminary data.</text>
</comment>
<accession>A0ABS3S0D2</accession>
<name>A0ABS3S0D2_9ACTN</name>
<dbReference type="EMBL" id="JAGEPF010000018">
    <property type="protein sequence ID" value="MBO2461725.1"/>
    <property type="molecule type" value="Genomic_DNA"/>
</dbReference>